<name>A0A6A6UFX7_9PEZI</name>
<feature type="compositionally biased region" description="Low complexity" evidence="1">
    <location>
        <begin position="1"/>
        <end position="20"/>
    </location>
</feature>
<feature type="compositionally biased region" description="Polar residues" evidence="1">
    <location>
        <begin position="174"/>
        <end position="183"/>
    </location>
</feature>
<organism evidence="2 3">
    <name type="scientific">Microthyrium microscopicum</name>
    <dbReference type="NCBI Taxonomy" id="703497"/>
    <lineage>
        <taxon>Eukaryota</taxon>
        <taxon>Fungi</taxon>
        <taxon>Dikarya</taxon>
        <taxon>Ascomycota</taxon>
        <taxon>Pezizomycotina</taxon>
        <taxon>Dothideomycetes</taxon>
        <taxon>Dothideomycetes incertae sedis</taxon>
        <taxon>Microthyriales</taxon>
        <taxon>Microthyriaceae</taxon>
        <taxon>Microthyrium</taxon>
    </lineage>
</organism>
<feature type="region of interest" description="Disordered" evidence="1">
    <location>
        <begin position="117"/>
        <end position="153"/>
    </location>
</feature>
<feature type="region of interest" description="Disordered" evidence="1">
    <location>
        <begin position="1"/>
        <end position="58"/>
    </location>
</feature>
<sequence length="223" mass="24543">MSQSTHTPAPLPSTTPSTAHTRPRPYSLFSPGTFDYSPTPQAVTPSPSPAVLQDRDPNISGVSSALKLLRKPAPGLLKRLKALDTRTKRRKSLPEPDVGRIPEEQIRELDSLQKLRNEITIQRRGRPWTPPRSSLPDSENPMALSGPQQLGLGDSFQSSVMAALADHDDHEASDLSSVISTSDHPVLSESDASEEILDTQKYHLPDMECMAQPLEELDYHRPS</sequence>
<dbReference type="EMBL" id="MU004233">
    <property type="protein sequence ID" value="KAF2670710.1"/>
    <property type="molecule type" value="Genomic_DNA"/>
</dbReference>
<feature type="compositionally biased region" description="Basic and acidic residues" evidence="1">
    <location>
        <begin position="81"/>
        <end position="105"/>
    </location>
</feature>
<keyword evidence="3" id="KW-1185">Reference proteome</keyword>
<protein>
    <submittedName>
        <fullName evidence="2">Uncharacterized protein</fullName>
    </submittedName>
</protein>
<dbReference type="AlphaFoldDB" id="A0A6A6UFX7"/>
<accession>A0A6A6UFX7</accession>
<evidence type="ECO:0000256" key="1">
    <source>
        <dbReference type="SAM" id="MobiDB-lite"/>
    </source>
</evidence>
<gene>
    <name evidence="2" type="ORF">BT63DRAFT_199606</name>
</gene>
<evidence type="ECO:0000313" key="3">
    <source>
        <dbReference type="Proteomes" id="UP000799302"/>
    </source>
</evidence>
<reference evidence="2" key="1">
    <citation type="journal article" date="2020" name="Stud. Mycol.">
        <title>101 Dothideomycetes genomes: a test case for predicting lifestyles and emergence of pathogens.</title>
        <authorList>
            <person name="Haridas S."/>
            <person name="Albert R."/>
            <person name="Binder M."/>
            <person name="Bloem J."/>
            <person name="Labutti K."/>
            <person name="Salamov A."/>
            <person name="Andreopoulos B."/>
            <person name="Baker S."/>
            <person name="Barry K."/>
            <person name="Bills G."/>
            <person name="Bluhm B."/>
            <person name="Cannon C."/>
            <person name="Castanera R."/>
            <person name="Culley D."/>
            <person name="Daum C."/>
            <person name="Ezra D."/>
            <person name="Gonzalez J."/>
            <person name="Henrissat B."/>
            <person name="Kuo A."/>
            <person name="Liang C."/>
            <person name="Lipzen A."/>
            <person name="Lutzoni F."/>
            <person name="Magnuson J."/>
            <person name="Mondo S."/>
            <person name="Nolan M."/>
            <person name="Ohm R."/>
            <person name="Pangilinan J."/>
            <person name="Park H.-J."/>
            <person name="Ramirez L."/>
            <person name="Alfaro M."/>
            <person name="Sun H."/>
            <person name="Tritt A."/>
            <person name="Yoshinaga Y."/>
            <person name="Zwiers L.-H."/>
            <person name="Turgeon B."/>
            <person name="Goodwin S."/>
            <person name="Spatafora J."/>
            <person name="Crous P."/>
            <person name="Grigoriev I."/>
        </authorList>
    </citation>
    <scope>NUCLEOTIDE SEQUENCE</scope>
    <source>
        <strain evidence="2">CBS 115976</strain>
    </source>
</reference>
<evidence type="ECO:0000313" key="2">
    <source>
        <dbReference type="EMBL" id="KAF2670710.1"/>
    </source>
</evidence>
<dbReference type="OrthoDB" id="5559380at2759"/>
<feature type="compositionally biased region" description="Polar residues" evidence="1">
    <location>
        <begin position="36"/>
        <end position="45"/>
    </location>
</feature>
<feature type="region of interest" description="Disordered" evidence="1">
    <location>
        <begin position="167"/>
        <end position="191"/>
    </location>
</feature>
<dbReference type="Proteomes" id="UP000799302">
    <property type="component" value="Unassembled WGS sequence"/>
</dbReference>
<proteinExistence type="predicted"/>
<feature type="region of interest" description="Disordered" evidence="1">
    <location>
        <begin position="80"/>
        <end position="105"/>
    </location>
</feature>